<dbReference type="Gene3D" id="3.30.565.10">
    <property type="entry name" value="Histidine kinase-like ATPase, C-terminal domain"/>
    <property type="match status" value="1"/>
</dbReference>
<protein>
    <recommendedName>
        <fullName evidence="2">histidine kinase</fullName>
        <ecNumber evidence="2">2.7.13.3</ecNumber>
    </recommendedName>
</protein>
<keyword evidence="6" id="KW-0472">Membrane</keyword>
<keyword evidence="4 8" id="KW-0418">Kinase</keyword>
<feature type="transmembrane region" description="Helical" evidence="6">
    <location>
        <begin position="84"/>
        <end position="101"/>
    </location>
</feature>
<comment type="catalytic activity">
    <reaction evidence="1">
        <text>ATP + protein L-histidine = ADP + protein N-phospho-L-histidine.</text>
        <dbReference type="EC" id="2.7.13.3"/>
    </reaction>
</comment>
<evidence type="ECO:0000256" key="6">
    <source>
        <dbReference type="SAM" id="Phobius"/>
    </source>
</evidence>
<dbReference type="SMART" id="SM00387">
    <property type="entry name" value="HATPase_c"/>
    <property type="match status" value="1"/>
</dbReference>
<name>A0A1M5PKF1_9FIRM</name>
<evidence type="ECO:0000256" key="1">
    <source>
        <dbReference type="ARBA" id="ARBA00000085"/>
    </source>
</evidence>
<dbReference type="InterPro" id="IPR036890">
    <property type="entry name" value="HATPase_C_sf"/>
</dbReference>
<sequence length="422" mass="49091">MKCFKKILVIAFTVSFVSQIYVNLFISDFRISVAVIFFSLFLILFEKIDIIKASVVTSAIVFLFRVLVYSIINLNLYKSFVANYPVVIFYLLYGVLFKIFNIGNKKNIYVIFASLWTCDFISNTCEILFRINNKLNSDIYIIIKILAAVALFRSILILVVLNIIKKYNILLEKEEHEERYRKLIFLISSLKSEVYFMNKNMDNIEDVMTKSFKLYEILNNINIQDNIKELSLSITKDIHEIKKDYVRVIKGIEEFTNIKSNYKKMSLNYIFNILEDSTKKFINSSGKDIDIVFKNDVDIQVKDHYMLISILRNLINNSIEAIDGLERKGIIEVSHFISSNNHVFRICDNGKGIKDRDKEYIFKPGFSTKFDINTGDINRGIGLTIVKEMVENHFCGEINVISKYKIGTVFEIIIPKYNLEGE</sequence>
<organism evidence="8 9">
    <name type="scientific">Tepidibacter thalassicus DSM 15285</name>
    <dbReference type="NCBI Taxonomy" id="1123350"/>
    <lineage>
        <taxon>Bacteria</taxon>
        <taxon>Bacillati</taxon>
        <taxon>Bacillota</taxon>
        <taxon>Clostridia</taxon>
        <taxon>Peptostreptococcales</taxon>
        <taxon>Peptostreptococcaceae</taxon>
        <taxon>Tepidibacter</taxon>
    </lineage>
</organism>
<keyword evidence="3" id="KW-0597">Phosphoprotein</keyword>
<feature type="transmembrane region" description="Helical" evidence="6">
    <location>
        <begin position="141"/>
        <end position="164"/>
    </location>
</feature>
<dbReference type="Proteomes" id="UP000242520">
    <property type="component" value="Unassembled WGS sequence"/>
</dbReference>
<keyword evidence="6" id="KW-1133">Transmembrane helix</keyword>
<dbReference type="InterPro" id="IPR005467">
    <property type="entry name" value="His_kinase_dom"/>
</dbReference>
<evidence type="ECO:0000259" key="7">
    <source>
        <dbReference type="PROSITE" id="PS50109"/>
    </source>
</evidence>
<keyword evidence="9" id="KW-1185">Reference proteome</keyword>
<dbReference type="PANTHER" id="PTHR43547">
    <property type="entry name" value="TWO-COMPONENT HISTIDINE KINASE"/>
    <property type="match status" value="1"/>
</dbReference>
<dbReference type="SUPFAM" id="SSF55874">
    <property type="entry name" value="ATPase domain of HSP90 chaperone/DNA topoisomerase II/histidine kinase"/>
    <property type="match status" value="1"/>
</dbReference>
<dbReference type="EC" id="2.7.13.3" evidence="2"/>
<evidence type="ECO:0000256" key="4">
    <source>
        <dbReference type="ARBA" id="ARBA00022777"/>
    </source>
</evidence>
<dbReference type="STRING" id="1123350.SAMN02744040_00549"/>
<dbReference type="Pfam" id="PF02518">
    <property type="entry name" value="HATPase_c"/>
    <property type="match status" value="1"/>
</dbReference>
<dbReference type="RefSeq" id="WP_072723346.1">
    <property type="nucleotide sequence ID" value="NZ_FQXH01000006.1"/>
</dbReference>
<dbReference type="InterPro" id="IPR004358">
    <property type="entry name" value="Sig_transdc_His_kin-like_C"/>
</dbReference>
<keyword evidence="5" id="KW-0902">Two-component regulatory system</keyword>
<dbReference type="AlphaFoldDB" id="A0A1M5PKF1"/>
<dbReference type="PANTHER" id="PTHR43547:SF2">
    <property type="entry name" value="HYBRID SIGNAL TRANSDUCTION HISTIDINE KINASE C"/>
    <property type="match status" value="1"/>
</dbReference>
<dbReference type="PRINTS" id="PR00344">
    <property type="entry name" value="BCTRLSENSOR"/>
</dbReference>
<feature type="domain" description="Histidine kinase" evidence="7">
    <location>
        <begin position="303"/>
        <end position="418"/>
    </location>
</feature>
<feature type="transmembrane region" description="Helical" evidence="6">
    <location>
        <begin position="29"/>
        <end position="46"/>
    </location>
</feature>
<dbReference type="EMBL" id="FQXH01000006">
    <property type="protein sequence ID" value="SHH02264.1"/>
    <property type="molecule type" value="Genomic_DNA"/>
</dbReference>
<dbReference type="OrthoDB" id="1791938at2"/>
<proteinExistence type="predicted"/>
<accession>A0A1M5PKF1</accession>
<dbReference type="GO" id="GO:0000155">
    <property type="term" value="F:phosphorelay sensor kinase activity"/>
    <property type="evidence" value="ECO:0007669"/>
    <property type="project" value="TreeGrafter"/>
</dbReference>
<evidence type="ECO:0000256" key="5">
    <source>
        <dbReference type="ARBA" id="ARBA00023012"/>
    </source>
</evidence>
<gene>
    <name evidence="8" type="ORF">SAMN02744040_00549</name>
</gene>
<evidence type="ECO:0000256" key="3">
    <source>
        <dbReference type="ARBA" id="ARBA00022553"/>
    </source>
</evidence>
<evidence type="ECO:0000313" key="8">
    <source>
        <dbReference type="EMBL" id="SHH02264.1"/>
    </source>
</evidence>
<evidence type="ECO:0000313" key="9">
    <source>
        <dbReference type="Proteomes" id="UP000242520"/>
    </source>
</evidence>
<keyword evidence="4 8" id="KW-0808">Transferase</keyword>
<dbReference type="PROSITE" id="PS50109">
    <property type="entry name" value="HIS_KIN"/>
    <property type="match status" value="1"/>
</dbReference>
<evidence type="ECO:0000256" key="2">
    <source>
        <dbReference type="ARBA" id="ARBA00012438"/>
    </source>
</evidence>
<reference evidence="9" key="1">
    <citation type="submission" date="2016-11" db="EMBL/GenBank/DDBJ databases">
        <authorList>
            <person name="Varghese N."/>
            <person name="Submissions S."/>
        </authorList>
    </citation>
    <scope>NUCLEOTIDE SEQUENCE [LARGE SCALE GENOMIC DNA]</scope>
    <source>
        <strain evidence="9">DSM 15285</strain>
    </source>
</reference>
<dbReference type="InterPro" id="IPR003594">
    <property type="entry name" value="HATPase_dom"/>
</dbReference>
<keyword evidence="6" id="KW-0812">Transmembrane</keyword>
<feature type="transmembrane region" description="Helical" evidence="6">
    <location>
        <begin position="53"/>
        <end position="72"/>
    </location>
</feature>